<dbReference type="SUPFAM" id="SSF47413">
    <property type="entry name" value="lambda repressor-like DNA-binding domains"/>
    <property type="match status" value="1"/>
</dbReference>
<dbReference type="Gene3D" id="1.10.260.40">
    <property type="entry name" value="lambda repressor-like DNA-binding domains"/>
    <property type="match status" value="1"/>
</dbReference>
<proteinExistence type="predicted"/>
<dbReference type="Pfam" id="PF01381">
    <property type="entry name" value="HTH_3"/>
    <property type="match status" value="1"/>
</dbReference>
<dbReference type="RefSeq" id="WP_208925431.1">
    <property type="nucleotide sequence ID" value="NZ_LK996017.1"/>
</dbReference>
<name>A0A098AX89_DESHA</name>
<gene>
    <name evidence="2" type="ORF">DPCES_1367</name>
</gene>
<sequence length="77" mass="9032">MIKKRLFFSECRKKKGTQKTVAKDLGISEVYVRMIENGTFSPGRDLMFKIARYFSEPIEKLFPDFCRKEEDAASCNR</sequence>
<dbReference type="PATRIC" id="fig|49338.4.peg.1476"/>
<dbReference type="GO" id="GO:0003677">
    <property type="term" value="F:DNA binding"/>
    <property type="evidence" value="ECO:0007669"/>
    <property type="project" value="InterPro"/>
</dbReference>
<feature type="domain" description="HTH cro/C1-type" evidence="1">
    <location>
        <begin position="10"/>
        <end position="61"/>
    </location>
</feature>
<reference evidence="2" key="1">
    <citation type="submission" date="2014-07" db="EMBL/GenBank/DDBJ databases">
        <authorList>
            <person name="Hornung V.Bastian."/>
        </authorList>
    </citation>
    <scope>NUCLEOTIDE SEQUENCE</scope>
    <source>
        <strain evidence="2">PCE-S</strain>
    </source>
</reference>
<dbReference type="EMBL" id="LK996017">
    <property type="protein sequence ID" value="CDX01254.1"/>
    <property type="molecule type" value="Genomic_DNA"/>
</dbReference>
<dbReference type="CDD" id="cd00093">
    <property type="entry name" value="HTH_XRE"/>
    <property type="match status" value="1"/>
</dbReference>
<dbReference type="InterPro" id="IPR001387">
    <property type="entry name" value="Cro/C1-type_HTH"/>
</dbReference>
<dbReference type="AlphaFoldDB" id="A0A098AX89"/>
<dbReference type="InterPro" id="IPR010982">
    <property type="entry name" value="Lambda_DNA-bd_dom_sf"/>
</dbReference>
<evidence type="ECO:0000313" key="2">
    <source>
        <dbReference type="EMBL" id="CDX01254.1"/>
    </source>
</evidence>
<dbReference type="PROSITE" id="PS50943">
    <property type="entry name" value="HTH_CROC1"/>
    <property type="match status" value="1"/>
</dbReference>
<dbReference type="SMART" id="SM00530">
    <property type="entry name" value="HTH_XRE"/>
    <property type="match status" value="1"/>
</dbReference>
<organism evidence="2">
    <name type="scientific">Desulfitobacterium hafniense</name>
    <name type="common">Desulfitobacterium frappieri</name>
    <dbReference type="NCBI Taxonomy" id="49338"/>
    <lineage>
        <taxon>Bacteria</taxon>
        <taxon>Bacillati</taxon>
        <taxon>Bacillota</taxon>
        <taxon>Clostridia</taxon>
        <taxon>Eubacteriales</taxon>
        <taxon>Desulfitobacteriaceae</taxon>
        <taxon>Desulfitobacterium</taxon>
    </lineage>
</organism>
<accession>A0A098AX89</accession>
<protein>
    <submittedName>
        <fullName evidence="2">Helix-turn-helix</fullName>
    </submittedName>
</protein>
<evidence type="ECO:0000259" key="1">
    <source>
        <dbReference type="PROSITE" id="PS50943"/>
    </source>
</evidence>